<dbReference type="AlphaFoldDB" id="A0AAN8W4F8"/>
<dbReference type="Gene3D" id="3.30.519.10">
    <property type="entry name" value="Guanine Nucleotide Dissociation Inhibitor, domain 2"/>
    <property type="match status" value="1"/>
</dbReference>
<evidence type="ECO:0000256" key="5">
    <source>
        <dbReference type="PIRNR" id="PIRNR016550"/>
    </source>
</evidence>
<evidence type="ECO:0000256" key="6">
    <source>
        <dbReference type="SAM" id="MobiDB-lite"/>
    </source>
</evidence>
<keyword evidence="4 5" id="KW-0963">Cytoplasm</keyword>
<keyword evidence="8" id="KW-1185">Reference proteome</keyword>
<proteinExistence type="inferred from homology"/>
<evidence type="ECO:0000256" key="2">
    <source>
        <dbReference type="ARBA" id="ARBA00005593"/>
    </source>
</evidence>
<dbReference type="GO" id="GO:0005092">
    <property type="term" value="F:GDP-dissociation inhibitor activity"/>
    <property type="evidence" value="ECO:0007669"/>
    <property type="project" value="InterPro"/>
</dbReference>
<dbReference type="GO" id="GO:0007264">
    <property type="term" value="P:small GTPase-mediated signal transduction"/>
    <property type="evidence" value="ECO:0007669"/>
    <property type="project" value="UniProtKB-UniRule"/>
</dbReference>
<evidence type="ECO:0000313" key="7">
    <source>
        <dbReference type="EMBL" id="KAK6941392.1"/>
    </source>
</evidence>
<dbReference type="SUPFAM" id="SSF54373">
    <property type="entry name" value="FAD-linked reductases, C-terminal domain"/>
    <property type="match status" value="1"/>
</dbReference>
<dbReference type="GO" id="GO:0005968">
    <property type="term" value="C:Rab-protein geranylgeranyltransferase complex"/>
    <property type="evidence" value="ECO:0007669"/>
    <property type="project" value="UniProtKB-UniRule"/>
</dbReference>
<protein>
    <recommendedName>
        <fullName evidence="5">Rab escort protein 1</fullName>
    </recommendedName>
</protein>
<accession>A0AAN8W4F8</accession>
<comment type="function">
    <text evidence="5">Substrate-binding subunit of the Rab geranylgeranyltransferase (GGTase) complex. Binds unprenylated Rab proteins.</text>
</comment>
<keyword evidence="3 5" id="KW-0343">GTPase activation</keyword>
<name>A0AAN8W4F8_9MAGN</name>
<comment type="subcellular location">
    <subcellularLocation>
        <location evidence="1 5">Cytoplasm</location>
    </subcellularLocation>
</comment>
<comment type="caution">
    <text evidence="7">The sequence shown here is derived from an EMBL/GenBank/DDBJ whole genome shotgun (WGS) entry which is preliminary data.</text>
</comment>
<dbReference type="EMBL" id="JBAMMX010000004">
    <property type="protein sequence ID" value="KAK6941392.1"/>
    <property type="molecule type" value="Genomic_DNA"/>
</dbReference>
<dbReference type="PIRSF" id="PIRSF016550">
    <property type="entry name" value="Rab_ger_ger_transf_A_euk"/>
    <property type="match status" value="1"/>
</dbReference>
<dbReference type="SUPFAM" id="SSF51905">
    <property type="entry name" value="FAD/NAD(P)-binding domain"/>
    <property type="match status" value="1"/>
</dbReference>
<dbReference type="Proteomes" id="UP001370490">
    <property type="component" value="Unassembled WGS sequence"/>
</dbReference>
<dbReference type="Pfam" id="PF00996">
    <property type="entry name" value="GDI"/>
    <property type="match status" value="2"/>
</dbReference>
<dbReference type="Gene3D" id="1.10.405.10">
    <property type="entry name" value="Guanine Nucleotide Dissociation Inhibitor, domain 1"/>
    <property type="match status" value="1"/>
</dbReference>
<comment type="similarity">
    <text evidence="2 5">Belongs to the Rab GDI family.</text>
</comment>
<dbReference type="InterPro" id="IPR036188">
    <property type="entry name" value="FAD/NAD-bd_sf"/>
</dbReference>
<dbReference type="GO" id="GO:0005634">
    <property type="term" value="C:nucleus"/>
    <property type="evidence" value="ECO:0007669"/>
    <property type="project" value="TreeGrafter"/>
</dbReference>
<dbReference type="PANTHER" id="PTHR11787">
    <property type="entry name" value="RAB GDP-DISSOCIATION INHIBITOR"/>
    <property type="match status" value="1"/>
</dbReference>
<evidence type="ECO:0000313" key="8">
    <source>
        <dbReference type="Proteomes" id="UP001370490"/>
    </source>
</evidence>
<evidence type="ECO:0000256" key="4">
    <source>
        <dbReference type="ARBA" id="ARBA00022490"/>
    </source>
</evidence>
<evidence type="ECO:0000256" key="1">
    <source>
        <dbReference type="ARBA" id="ARBA00004496"/>
    </source>
</evidence>
<dbReference type="PRINTS" id="PR00891">
    <property type="entry name" value="RABGDIREP"/>
</dbReference>
<reference evidence="7 8" key="1">
    <citation type="submission" date="2023-12" db="EMBL/GenBank/DDBJ databases">
        <title>A high-quality genome assembly for Dillenia turbinata (Dilleniales).</title>
        <authorList>
            <person name="Chanderbali A."/>
        </authorList>
    </citation>
    <scope>NUCLEOTIDE SEQUENCE [LARGE SCALE GENOMIC DNA]</scope>
    <source>
        <strain evidence="7">LSX21</strain>
        <tissue evidence="7">Leaf</tissue>
    </source>
</reference>
<sequence>MDEAANYPPIDPTSFDLILIGTGLSESVIAAAASAAGKTVLHLDPNPFYGSHFSSLPLLDFSSYLLSLSSPTTVTASDSTVDDVDYVAVDLNTLSLYSDVEITPTSDELSDLSRKFNLDLVGPRVLLCADPAVDLILKSGANQYIEFKSIDSSFVGDVNGQFSSVPDSRAAIFKDRSLGLMEKNQLMRFFKLVQENFGQNASESSENSTVKISEEDLKSPFAEFLSKMKLPQKIKSYTFALFLVAKKEPNKCGCMMILYAIAMVDHDQDELKDCKKMILTKDGLDRLALYSSSVGRFPYAFGALTYPIYGQGELPQAFCRRAAVKGCIHVLRMPVPAILVDKNDGGYRGVRLASGQDLFSHRLVLDSTLSFQFPSVSSSQNSLQESSETLNLRDVKGKVARAVCITNGSVKPDVSSFLLVTSVRVLQLGSSLSVCPPDMFVYYISALCDDANQGKKMLHAAMNALFASPNSELPEKNSSGESESTEMRLTVLWSAVYIQELTTVSTTSVCSSPMPDQTLNYKDILDATVELFHKLYPEEEFFPKSTSNENNENENNDDDMNS</sequence>
<evidence type="ECO:0000256" key="3">
    <source>
        <dbReference type="ARBA" id="ARBA00022468"/>
    </source>
</evidence>
<dbReference type="GO" id="GO:0016192">
    <property type="term" value="P:vesicle-mediated transport"/>
    <property type="evidence" value="ECO:0007669"/>
    <property type="project" value="TreeGrafter"/>
</dbReference>
<dbReference type="PANTHER" id="PTHR11787:SF4">
    <property type="entry name" value="CHM, RAB ESCORT PROTEIN 1"/>
    <property type="match status" value="1"/>
</dbReference>
<feature type="compositionally biased region" description="Acidic residues" evidence="6">
    <location>
        <begin position="551"/>
        <end position="562"/>
    </location>
</feature>
<dbReference type="GO" id="GO:0005829">
    <property type="term" value="C:cytosol"/>
    <property type="evidence" value="ECO:0007669"/>
    <property type="project" value="TreeGrafter"/>
</dbReference>
<dbReference type="GO" id="GO:0006886">
    <property type="term" value="P:intracellular protein transport"/>
    <property type="evidence" value="ECO:0007669"/>
    <property type="project" value="InterPro"/>
</dbReference>
<dbReference type="Gene3D" id="3.50.50.60">
    <property type="entry name" value="FAD/NAD(P)-binding domain"/>
    <property type="match status" value="1"/>
</dbReference>
<dbReference type="GO" id="GO:0005096">
    <property type="term" value="F:GTPase activator activity"/>
    <property type="evidence" value="ECO:0007669"/>
    <property type="project" value="UniProtKB-UniRule"/>
</dbReference>
<organism evidence="7 8">
    <name type="scientific">Dillenia turbinata</name>
    <dbReference type="NCBI Taxonomy" id="194707"/>
    <lineage>
        <taxon>Eukaryota</taxon>
        <taxon>Viridiplantae</taxon>
        <taxon>Streptophyta</taxon>
        <taxon>Embryophyta</taxon>
        <taxon>Tracheophyta</taxon>
        <taxon>Spermatophyta</taxon>
        <taxon>Magnoliopsida</taxon>
        <taxon>eudicotyledons</taxon>
        <taxon>Gunneridae</taxon>
        <taxon>Pentapetalae</taxon>
        <taxon>Dilleniales</taxon>
        <taxon>Dilleniaceae</taxon>
        <taxon>Dillenia</taxon>
    </lineage>
</organism>
<dbReference type="InterPro" id="IPR018203">
    <property type="entry name" value="GDP_dissociation_inhibitor"/>
</dbReference>
<dbReference type="InterPro" id="IPR001738">
    <property type="entry name" value="Rab_escort"/>
</dbReference>
<gene>
    <name evidence="7" type="ORF">RJ641_026769</name>
</gene>
<feature type="region of interest" description="Disordered" evidence="6">
    <location>
        <begin position="542"/>
        <end position="562"/>
    </location>
</feature>